<sequence length="151" mass="17147">MHHNQRAAIDSTTRHIELMFYREREIKRAVRLARENVTGGHSGGSNGHAFVSDPTALEGIRLATELKQVTLSDGVVIKRPERWLRLVSGVYEALDDISRRVATCKYHRRESWKATTVELGIDRNTYYTIVNDVRTLAKMAACQLGLIKVIE</sequence>
<dbReference type="OrthoDB" id="1625457at2"/>
<protein>
    <recommendedName>
        <fullName evidence="3">Phage transcriptional regulator, RinA family</fullName>
    </recommendedName>
</protein>
<proteinExistence type="predicted"/>
<dbReference type="EMBL" id="CP027569">
    <property type="protein sequence ID" value="AVO28065.1"/>
    <property type="molecule type" value="Genomic_DNA"/>
</dbReference>
<name>A0A2S0M9C5_MEGEL</name>
<evidence type="ECO:0000313" key="1">
    <source>
        <dbReference type="EMBL" id="AVO28065.1"/>
    </source>
</evidence>
<evidence type="ECO:0000313" key="2">
    <source>
        <dbReference type="Proteomes" id="UP000238358"/>
    </source>
</evidence>
<evidence type="ECO:0008006" key="3">
    <source>
        <dbReference type="Google" id="ProtNLM"/>
    </source>
</evidence>
<organism evidence="1 2">
    <name type="scientific">Megasphaera elsdenii</name>
    <dbReference type="NCBI Taxonomy" id="907"/>
    <lineage>
        <taxon>Bacteria</taxon>
        <taxon>Bacillati</taxon>
        <taxon>Bacillota</taxon>
        <taxon>Negativicutes</taxon>
        <taxon>Veillonellales</taxon>
        <taxon>Veillonellaceae</taxon>
        <taxon>Megasphaera</taxon>
    </lineage>
</organism>
<dbReference type="AlphaFoldDB" id="A0A2S0M9C5"/>
<gene>
    <name evidence="1" type="ORF">C6Y28_10745</name>
</gene>
<dbReference type="Proteomes" id="UP000238358">
    <property type="component" value="Chromosome"/>
</dbReference>
<accession>A0A2S0M9C5</accession>
<dbReference type="RefSeq" id="WP_027894601.1">
    <property type="nucleotide sequence ID" value="NZ_CP027569.1"/>
</dbReference>
<reference evidence="1 2" key="1">
    <citation type="journal article" date="2018" name="Genome Announc.">
        <title>Complete genomes of two Megasphaera elsdenii strains, NCIMB 702410 and ATCC 25940.</title>
        <authorList>
            <person name="Hatmaker E.A."/>
            <person name="O'Dell K."/>
            <person name="Riley L.A."/>
            <person name="Klingeman D.M."/>
            <person name="Guss A.M."/>
        </authorList>
    </citation>
    <scope>NUCLEOTIDE SEQUENCE [LARGE SCALE GENOMIC DNA]</scope>
    <source>
        <strain evidence="1 2">NCIMB702410</strain>
    </source>
</reference>